<organism evidence="1 2">
    <name type="scientific">Priapulus caudatus</name>
    <name type="common">Priapulid worm</name>
    <dbReference type="NCBI Taxonomy" id="37621"/>
    <lineage>
        <taxon>Eukaryota</taxon>
        <taxon>Metazoa</taxon>
        <taxon>Ecdysozoa</taxon>
        <taxon>Scalidophora</taxon>
        <taxon>Priapulida</taxon>
        <taxon>Priapulimorpha</taxon>
        <taxon>Priapulimorphida</taxon>
        <taxon>Priapulidae</taxon>
        <taxon>Priapulus</taxon>
    </lineage>
</organism>
<accession>A0ABM1ETW1</accession>
<dbReference type="Proteomes" id="UP000695022">
    <property type="component" value="Unplaced"/>
</dbReference>
<proteinExistence type="predicted"/>
<name>A0ABM1ETW1_PRICU</name>
<dbReference type="RefSeq" id="XP_014675632.1">
    <property type="nucleotide sequence ID" value="XM_014820146.1"/>
</dbReference>
<sequence>MSLAEAHAKLSLRREVAIPDAVMAILLYEESITARYGYSVLSVKPSPHCRDSNIGVYLGPENDQRMLQFQQQLIAFIASHAGDLEFREE</sequence>
<evidence type="ECO:0000313" key="1">
    <source>
        <dbReference type="Proteomes" id="UP000695022"/>
    </source>
</evidence>
<evidence type="ECO:0000313" key="2">
    <source>
        <dbReference type="RefSeq" id="XP_014675632.1"/>
    </source>
</evidence>
<dbReference type="GeneID" id="106815650"/>
<protein>
    <submittedName>
        <fullName evidence="2">MCM domain-containing protein 2-like</fullName>
    </submittedName>
</protein>
<reference evidence="2" key="1">
    <citation type="submission" date="2025-08" db="UniProtKB">
        <authorList>
            <consortium name="RefSeq"/>
        </authorList>
    </citation>
    <scope>IDENTIFICATION</scope>
</reference>
<gene>
    <name evidence="2" type="primary">LOC106815650</name>
</gene>
<keyword evidence="1" id="KW-1185">Reference proteome</keyword>